<comment type="caution">
    <text evidence="4">The sequence shown here is derived from an EMBL/GenBank/DDBJ whole genome shotgun (WGS) entry which is preliminary data.</text>
</comment>
<dbReference type="InterPro" id="IPR002885">
    <property type="entry name" value="PPR_rpt"/>
</dbReference>
<proteinExistence type="inferred from homology"/>
<gene>
    <name evidence="4" type="ORF">LVIROSA_LOCUS321</name>
</gene>
<dbReference type="NCBIfam" id="TIGR00756">
    <property type="entry name" value="PPR"/>
    <property type="match status" value="6"/>
</dbReference>
<evidence type="ECO:0000313" key="4">
    <source>
        <dbReference type="EMBL" id="CAH1412297.1"/>
    </source>
</evidence>
<sequence>MYTAKLITRLCNSCLTDTAVTVLEEVVGMGWKPSVDTYTMVIDNLFDRGRVDYALKLFKYMALHHGILPDVDSYSFFLRAIRMLSRRDDISKLLKDMEDEGNYVGPETFNVFVDAYCKEGRMEDAESLVKLMNQRRICPAAVIYKSLIDGYCLKGNMSKSREVFDLMSHRGVFRDVAVYNSLLKGYCEDSKVEEAIPLFHEMMQSSVKHNTEEFNEVPKPDEYTYFIMLWGLCNNNQVEEAVSLFQSNKKFNLNISVYNMLIHGANKNGKLDIARSLYNEMTVIKGLQPNDMTYVAMINGFCEQGLAAEAKEWFLEMKEKGLWPNEATCTILLIGFRKTKQLDLVEMLLLEMEARGYESAKPMFSGPGPFSSLSAKEGMVSL</sequence>
<feature type="repeat" description="PPR" evidence="3">
    <location>
        <begin position="105"/>
        <end position="139"/>
    </location>
</feature>
<dbReference type="SUPFAM" id="SSF81901">
    <property type="entry name" value="HCP-like"/>
    <property type="match status" value="1"/>
</dbReference>
<organism evidence="4 5">
    <name type="scientific">Lactuca virosa</name>
    <dbReference type="NCBI Taxonomy" id="75947"/>
    <lineage>
        <taxon>Eukaryota</taxon>
        <taxon>Viridiplantae</taxon>
        <taxon>Streptophyta</taxon>
        <taxon>Embryophyta</taxon>
        <taxon>Tracheophyta</taxon>
        <taxon>Spermatophyta</taxon>
        <taxon>Magnoliopsida</taxon>
        <taxon>eudicotyledons</taxon>
        <taxon>Gunneridae</taxon>
        <taxon>Pentapetalae</taxon>
        <taxon>asterids</taxon>
        <taxon>campanulids</taxon>
        <taxon>Asterales</taxon>
        <taxon>Asteraceae</taxon>
        <taxon>Cichorioideae</taxon>
        <taxon>Cichorieae</taxon>
        <taxon>Lactucinae</taxon>
        <taxon>Lactuca</taxon>
    </lineage>
</organism>
<protein>
    <recommendedName>
        <fullName evidence="6">Pentatricopeptide repeat-containing protein</fullName>
    </recommendedName>
</protein>
<evidence type="ECO:0000313" key="5">
    <source>
        <dbReference type="Proteomes" id="UP001157418"/>
    </source>
</evidence>
<dbReference type="Pfam" id="PF12854">
    <property type="entry name" value="PPR_1"/>
    <property type="match status" value="1"/>
</dbReference>
<dbReference type="GO" id="GO:0009507">
    <property type="term" value="C:chloroplast"/>
    <property type="evidence" value="ECO:0007669"/>
    <property type="project" value="TreeGrafter"/>
</dbReference>
<dbReference type="PANTHER" id="PTHR47936:SF7">
    <property type="entry name" value="TETRATRICOPEPTIDE-LIKE HELICAL DOMAIN SUPERFAMILY"/>
    <property type="match status" value="1"/>
</dbReference>
<dbReference type="Pfam" id="PF13041">
    <property type="entry name" value="PPR_2"/>
    <property type="match status" value="3"/>
</dbReference>
<comment type="similarity">
    <text evidence="1">Belongs to the PPR family. P subfamily.</text>
</comment>
<feature type="repeat" description="PPR" evidence="3">
    <location>
        <begin position="140"/>
        <end position="174"/>
    </location>
</feature>
<name>A0AAU9LD67_9ASTR</name>
<feature type="repeat" description="PPR" evidence="3">
    <location>
        <begin position="34"/>
        <end position="69"/>
    </location>
</feature>
<evidence type="ECO:0000256" key="2">
    <source>
        <dbReference type="ARBA" id="ARBA00022737"/>
    </source>
</evidence>
<evidence type="ECO:0000256" key="1">
    <source>
        <dbReference type="ARBA" id="ARBA00007626"/>
    </source>
</evidence>
<dbReference type="PANTHER" id="PTHR47936">
    <property type="entry name" value="PPR_LONG DOMAIN-CONTAINING PROTEIN"/>
    <property type="match status" value="1"/>
</dbReference>
<feature type="repeat" description="PPR" evidence="3">
    <location>
        <begin position="175"/>
        <end position="209"/>
    </location>
</feature>
<keyword evidence="2" id="KW-0677">Repeat</keyword>
<dbReference type="Gene3D" id="1.25.40.10">
    <property type="entry name" value="Tetratricopeptide repeat domain"/>
    <property type="match status" value="3"/>
</dbReference>
<dbReference type="Proteomes" id="UP001157418">
    <property type="component" value="Unassembled WGS sequence"/>
</dbReference>
<dbReference type="AlphaFoldDB" id="A0AAU9LD67"/>
<feature type="repeat" description="PPR" evidence="3">
    <location>
        <begin position="254"/>
        <end position="289"/>
    </location>
</feature>
<dbReference type="EMBL" id="CAKMRJ010000001">
    <property type="protein sequence ID" value="CAH1412297.1"/>
    <property type="molecule type" value="Genomic_DNA"/>
</dbReference>
<reference evidence="4 5" key="1">
    <citation type="submission" date="2022-01" db="EMBL/GenBank/DDBJ databases">
        <authorList>
            <person name="Xiong W."/>
            <person name="Schranz E."/>
        </authorList>
    </citation>
    <scope>NUCLEOTIDE SEQUENCE [LARGE SCALE GENOMIC DNA]</scope>
</reference>
<evidence type="ECO:0008006" key="6">
    <source>
        <dbReference type="Google" id="ProtNLM"/>
    </source>
</evidence>
<dbReference type="GO" id="GO:0010019">
    <property type="term" value="P:chloroplast-nucleus signaling pathway"/>
    <property type="evidence" value="ECO:0007669"/>
    <property type="project" value="TreeGrafter"/>
</dbReference>
<accession>A0AAU9LD67</accession>
<evidence type="ECO:0000256" key="3">
    <source>
        <dbReference type="PROSITE-ProRule" id="PRU00708"/>
    </source>
</evidence>
<dbReference type="PROSITE" id="PS51375">
    <property type="entry name" value="PPR"/>
    <property type="match status" value="6"/>
</dbReference>
<dbReference type="Pfam" id="PF01535">
    <property type="entry name" value="PPR"/>
    <property type="match status" value="3"/>
</dbReference>
<feature type="repeat" description="PPR" evidence="3">
    <location>
        <begin position="290"/>
        <end position="324"/>
    </location>
</feature>
<keyword evidence="5" id="KW-1185">Reference proteome</keyword>
<dbReference type="GO" id="GO:0031930">
    <property type="term" value="P:mitochondria-nucleus signaling pathway"/>
    <property type="evidence" value="ECO:0007669"/>
    <property type="project" value="TreeGrafter"/>
</dbReference>
<dbReference type="InterPro" id="IPR011990">
    <property type="entry name" value="TPR-like_helical_dom_sf"/>
</dbReference>